<keyword evidence="3" id="KW-1185">Reference proteome</keyword>
<feature type="transmembrane region" description="Helical" evidence="1">
    <location>
        <begin position="222"/>
        <end position="242"/>
    </location>
</feature>
<gene>
    <name evidence="2" type="ORF">BES34_011680</name>
</gene>
<dbReference type="NCBIfam" id="NF047440">
    <property type="entry name" value="LA3751_2_3_fam"/>
    <property type="match status" value="1"/>
</dbReference>
<sequence length="525" mass="60715">MSLTTKIRRSLVLFLLAFVLFGSVAYLKPQYSFNWDIHNKAVQSFSLLKNRFLSEELFYPGRVADPEFRYFPQQGNVFLQIQGRNLSAFPIAFAAISAPWIWLLGLSSLPYASAFGLLLSLFVFAKYWKPTSFVLMTAVFATFLWILGVEYSEHSVFILFSLLALTFTVKVRSEGEWRILFAGMLCGLTVWFRHEGLVYCASLATWIFLTEPKTKFKFPSRVLLFCTGAGITVGAFLLFNYFDYGHPLGPRYLINREGLGVPFVMRLEWAKSLLFFGGFKLGYFGYMPAALILFPILLFSWKKLSRNNRLIFGSTITYIFSVLAIVPNDGFTNWGPRFFGPVVFPFVILFSKYFYYMKKKRKYRALQFVLLLCIGFSFLMGILGIKFIAEGRKQQTLNNRLYNSTETDIWIFPDDSIAYMSGTDYFHKIIFRVSKTSDLEILFPKLKANWPQAKVGLFHMDLDKIDARMKEAMKTNPAFAESFRKTVWNDVELERIVRTYLIAPKDIRSDRIRIWTGSLNSRPPK</sequence>
<comment type="caution">
    <text evidence="2">The sequence shown here is derived from an EMBL/GenBank/DDBJ whole genome shotgun (WGS) entry which is preliminary data.</text>
</comment>
<proteinExistence type="predicted"/>
<accession>A0ABX4YI18</accession>
<feature type="transmembrane region" description="Helical" evidence="1">
    <location>
        <begin position="310"/>
        <end position="326"/>
    </location>
</feature>
<feature type="transmembrane region" description="Helical" evidence="1">
    <location>
        <begin position="273"/>
        <end position="298"/>
    </location>
</feature>
<evidence type="ECO:0000256" key="1">
    <source>
        <dbReference type="SAM" id="Phobius"/>
    </source>
</evidence>
<dbReference type="InterPro" id="IPR059217">
    <property type="entry name" value="LA3751_2-like"/>
</dbReference>
<organism evidence="2 3">
    <name type="scientific">Leptospira inadai serovar Lyme</name>
    <dbReference type="NCBI Taxonomy" id="293084"/>
    <lineage>
        <taxon>Bacteria</taxon>
        <taxon>Pseudomonadati</taxon>
        <taxon>Spirochaetota</taxon>
        <taxon>Spirochaetia</taxon>
        <taxon>Leptospirales</taxon>
        <taxon>Leptospiraceae</taxon>
        <taxon>Leptospira</taxon>
    </lineage>
</organism>
<dbReference type="Proteomes" id="UP000094669">
    <property type="component" value="Unassembled WGS sequence"/>
</dbReference>
<evidence type="ECO:0000313" key="3">
    <source>
        <dbReference type="Proteomes" id="UP000094669"/>
    </source>
</evidence>
<keyword evidence="1" id="KW-1133">Transmembrane helix</keyword>
<dbReference type="EMBL" id="MCRM02000010">
    <property type="protein sequence ID" value="PNV74923.1"/>
    <property type="molecule type" value="Genomic_DNA"/>
</dbReference>
<keyword evidence="1" id="KW-0472">Membrane</keyword>
<feature type="transmembrane region" description="Helical" evidence="1">
    <location>
        <begin position="338"/>
        <end position="356"/>
    </location>
</feature>
<evidence type="ECO:0008006" key="4">
    <source>
        <dbReference type="Google" id="ProtNLM"/>
    </source>
</evidence>
<keyword evidence="1" id="KW-0812">Transmembrane</keyword>
<reference evidence="2" key="1">
    <citation type="submission" date="2018-01" db="EMBL/GenBank/DDBJ databases">
        <title>Genomic characterization of Leptospira inadai serogroup Lyme isolated from captured rat in Brazil and comparative analysis with human reference strain.</title>
        <authorList>
            <person name="Moreno L.Z."/>
            <person name="Loureiro A.P."/>
            <person name="Miraglia F."/>
            <person name="Kremer F.S."/>
            <person name="Eslabao M.R."/>
            <person name="Dellagostin O.A."/>
            <person name="Lilenbaum W."/>
            <person name="Moreno A.M."/>
        </authorList>
    </citation>
    <scope>NUCLEOTIDE SEQUENCE [LARGE SCALE GENOMIC DNA]</scope>
    <source>
        <strain evidence="2">M34/99</strain>
    </source>
</reference>
<name>A0ABX4YI18_9LEPT</name>
<dbReference type="RefSeq" id="WP_020988845.1">
    <property type="nucleotide sequence ID" value="NZ_MCRM02000010.1"/>
</dbReference>
<evidence type="ECO:0000313" key="2">
    <source>
        <dbReference type="EMBL" id="PNV74923.1"/>
    </source>
</evidence>
<feature type="transmembrane region" description="Helical" evidence="1">
    <location>
        <begin position="131"/>
        <end position="148"/>
    </location>
</feature>
<feature type="transmembrane region" description="Helical" evidence="1">
    <location>
        <begin position="368"/>
        <end position="389"/>
    </location>
</feature>
<feature type="transmembrane region" description="Helical" evidence="1">
    <location>
        <begin position="100"/>
        <end position="124"/>
    </location>
</feature>
<protein>
    <recommendedName>
        <fullName evidence="4">Dolichyl-phosphate-mannose-protein mannosyltransferase</fullName>
    </recommendedName>
</protein>